<dbReference type="GeneID" id="6075063"/>
<proteinExistence type="inferred from homology"/>
<evidence type="ECO:0000256" key="4">
    <source>
        <dbReference type="ARBA" id="ARBA00022786"/>
    </source>
</evidence>
<dbReference type="SUPFAM" id="SSF54001">
    <property type="entry name" value="Cysteine proteinases"/>
    <property type="match status" value="1"/>
</dbReference>
<dbReference type="HOGENOM" id="CLU_1378336_0_0_1"/>
<evidence type="ECO:0000313" key="9">
    <source>
        <dbReference type="EMBL" id="EDR09774.1"/>
    </source>
</evidence>
<dbReference type="InParanoid" id="B0D5I2"/>
<gene>
    <name evidence="9" type="ORF">LACBIDRAFT_317916</name>
</gene>
<reference evidence="9 10" key="1">
    <citation type="journal article" date="2008" name="Nature">
        <title>The genome of Laccaria bicolor provides insights into mycorrhizal symbiosis.</title>
        <authorList>
            <person name="Martin F."/>
            <person name="Aerts A."/>
            <person name="Ahren D."/>
            <person name="Brun A."/>
            <person name="Danchin E.G.J."/>
            <person name="Duchaussoy F."/>
            <person name="Gibon J."/>
            <person name="Kohler A."/>
            <person name="Lindquist E."/>
            <person name="Pereda V."/>
            <person name="Salamov A."/>
            <person name="Shapiro H.J."/>
            <person name="Wuyts J."/>
            <person name="Blaudez D."/>
            <person name="Buee M."/>
            <person name="Brokstein P."/>
            <person name="Canbaeck B."/>
            <person name="Cohen D."/>
            <person name="Courty P.E."/>
            <person name="Coutinho P.M."/>
            <person name="Delaruelle C."/>
            <person name="Detter J.C."/>
            <person name="Deveau A."/>
            <person name="DiFazio S."/>
            <person name="Duplessis S."/>
            <person name="Fraissinet-Tachet L."/>
            <person name="Lucic E."/>
            <person name="Frey-Klett P."/>
            <person name="Fourrey C."/>
            <person name="Feussner I."/>
            <person name="Gay G."/>
            <person name="Grimwood J."/>
            <person name="Hoegger P.J."/>
            <person name="Jain P."/>
            <person name="Kilaru S."/>
            <person name="Labbe J."/>
            <person name="Lin Y.C."/>
            <person name="Legue V."/>
            <person name="Le Tacon F."/>
            <person name="Marmeisse R."/>
            <person name="Melayah D."/>
            <person name="Montanini B."/>
            <person name="Muratet M."/>
            <person name="Nehls U."/>
            <person name="Niculita-Hirzel H."/>
            <person name="Oudot-Le Secq M.P."/>
            <person name="Peter M."/>
            <person name="Quesneville H."/>
            <person name="Rajashekar B."/>
            <person name="Reich M."/>
            <person name="Rouhier N."/>
            <person name="Schmutz J."/>
            <person name="Yin T."/>
            <person name="Chalot M."/>
            <person name="Henrissat B."/>
            <person name="Kuees U."/>
            <person name="Lucas S."/>
            <person name="Van de Peer Y."/>
            <person name="Podila G.K."/>
            <person name="Polle A."/>
            <person name="Pukkila P.J."/>
            <person name="Richardson P.M."/>
            <person name="Rouze P."/>
            <person name="Sanders I.R."/>
            <person name="Stajich J.E."/>
            <person name="Tunlid A."/>
            <person name="Tuskan G."/>
            <person name="Grigoriev I.V."/>
        </authorList>
    </citation>
    <scope>NUCLEOTIDE SEQUENCE [LARGE SCALE GENOMIC DNA]</scope>
    <source>
        <strain evidence="10">S238N-H82 / ATCC MYA-4686</strain>
    </source>
</reference>
<keyword evidence="5" id="KW-0378">Hydrolase</keyword>
<accession>B0D5I2</accession>
<comment type="similarity">
    <text evidence="7">Belongs to the peptidase C12 family.</text>
</comment>
<comment type="catalytic activity">
    <reaction evidence="1">
        <text>Thiol-dependent hydrolysis of ester, thioester, amide, peptide and isopeptide bonds formed by the C-terminal Gly of ubiquitin (a 76-residue protein attached to proteins as an intracellular targeting signal).</text>
        <dbReference type="EC" id="3.4.19.12"/>
    </reaction>
</comment>
<dbReference type="AlphaFoldDB" id="B0D5I2"/>
<protein>
    <recommendedName>
        <fullName evidence="2">ubiquitinyl hydrolase 1</fullName>
        <ecNumber evidence="2">3.4.19.12</ecNumber>
    </recommendedName>
</protein>
<organism evidence="10">
    <name type="scientific">Laccaria bicolor (strain S238N-H82 / ATCC MYA-4686)</name>
    <name type="common">Bicoloured deceiver</name>
    <name type="synonym">Laccaria laccata var. bicolor</name>
    <dbReference type="NCBI Taxonomy" id="486041"/>
    <lineage>
        <taxon>Eukaryota</taxon>
        <taxon>Fungi</taxon>
        <taxon>Dikarya</taxon>
        <taxon>Basidiomycota</taxon>
        <taxon>Agaricomycotina</taxon>
        <taxon>Agaricomycetes</taxon>
        <taxon>Agaricomycetidae</taxon>
        <taxon>Agaricales</taxon>
        <taxon>Agaricineae</taxon>
        <taxon>Hydnangiaceae</taxon>
        <taxon>Laccaria</taxon>
    </lineage>
</organism>
<evidence type="ECO:0000256" key="2">
    <source>
        <dbReference type="ARBA" id="ARBA00012759"/>
    </source>
</evidence>
<dbReference type="Gene3D" id="3.40.532.10">
    <property type="entry name" value="Peptidase C12, ubiquitin carboxyl-terminal hydrolase"/>
    <property type="match status" value="1"/>
</dbReference>
<dbReference type="EC" id="3.4.19.12" evidence="2"/>
<dbReference type="InterPro" id="IPR001578">
    <property type="entry name" value="Peptidase_C12_UCH"/>
</dbReference>
<name>B0D5I2_LACBS</name>
<evidence type="ECO:0000259" key="8">
    <source>
        <dbReference type="PROSITE" id="PS52048"/>
    </source>
</evidence>
<comment type="caution">
    <text evidence="7">Lacks conserved residue(s) required for the propagation of feature annotation.</text>
</comment>
<evidence type="ECO:0000256" key="3">
    <source>
        <dbReference type="ARBA" id="ARBA00022670"/>
    </source>
</evidence>
<evidence type="ECO:0000313" key="10">
    <source>
        <dbReference type="Proteomes" id="UP000001194"/>
    </source>
</evidence>
<dbReference type="KEGG" id="lbc:LACBIDRAFT_317916"/>
<evidence type="ECO:0000256" key="6">
    <source>
        <dbReference type="ARBA" id="ARBA00022807"/>
    </source>
</evidence>
<dbReference type="EMBL" id="DS547098">
    <property type="protein sequence ID" value="EDR09774.1"/>
    <property type="molecule type" value="Genomic_DNA"/>
</dbReference>
<dbReference type="InterPro" id="IPR038765">
    <property type="entry name" value="Papain-like_cys_pep_sf"/>
</dbReference>
<dbReference type="PROSITE" id="PS52048">
    <property type="entry name" value="UCH_DOMAIN"/>
    <property type="match status" value="1"/>
</dbReference>
<keyword evidence="10" id="KW-1185">Reference proteome</keyword>
<evidence type="ECO:0000256" key="7">
    <source>
        <dbReference type="PROSITE-ProRule" id="PRU01393"/>
    </source>
</evidence>
<dbReference type="GO" id="GO:0004843">
    <property type="term" value="F:cysteine-type deubiquitinase activity"/>
    <property type="evidence" value="ECO:0007669"/>
    <property type="project" value="UniProtKB-EC"/>
</dbReference>
<keyword evidence="4" id="KW-0833">Ubl conjugation pathway</keyword>
<evidence type="ECO:0000256" key="1">
    <source>
        <dbReference type="ARBA" id="ARBA00000707"/>
    </source>
</evidence>
<sequence length="198" mass="22091">MKRYASAATPCVRRHRAVPQLLGLQVVARPVKAVVLLYPDYEGLDKENEEEDACIANEGKPQLDDTIFWIKSTAHAEPWPLFMPWPMYMQSFMASASSEPSHLVGGDLHTHKCPPQIHRPMSSHFADKTPEERAHLLETTPLFTSIHTESAESGQSPPDPNMPFHFTCFVAAPEVEFREITSGEKPVPNAEDITKSTG</sequence>
<dbReference type="InterPro" id="IPR036959">
    <property type="entry name" value="Peptidase_C12_UCH_sf"/>
</dbReference>
<keyword evidence="3" id="KW-0645">Protease</keyword>
<dbReference type="GO" id="GO:0006511">
    <property type="term" value="P:ubiquitin-dependent protein catabolic process"/>
    <property type="evidence" value="ECO:0007669"/>
    <property type="project" value="InterPro"/>
</dbReference>
<dbReference type="Proteomes" id="UP000001194">
    <property type="component" value="Unassembled WGS sequence"/>
</dbReference>
<dbReference type="RefSeq" id="XP_001879159.1">
    <property type="nucleotide sequence ID" value="XM_001879124.1"/>
</dbReference>
<dbReference type="STRING" id="486041.B0D5I2"/>
<keyword evidence="6" id="KW-0788">Thiol protease</keyword>
<evidence type="ECO:0000256" key="5">
    <source>
        <dbReference type="ARBA" id="ARBA00022801"/>
    </source>
</evidence>
<feature type="domain" description="UCH catalytic" evidence="8">
    <location>
        <begin position="1"/>
        <end position="198"/>
    </location>
</feature>
<dbReference type="OrthoDB" id="427186at2759"/>